<feature type="transmembrane region" description="Helical" evidence="1">
    <location>
        <begin position="47"/>
        <end position="64"/>
    </location>
</feature>
<sequence>MDGRFARIEWDALPHFPHERGDDWYWVLGIVGVSSAIAAFVLGNVLFGILIILGILVIVIYTTLDTHEPITYVISQAGVTVNDVTFPYAKLTSFFIDREHRHGPHLLIRKPDGMNELLIIPIPEEHLDDIDETLSYYLPEEHLEEPLSNRILELLGI</sequence>
<dbReference type="STRING" id="1798492.A3C89_03510"/>
<organism evidence="2 3">
    <name type="scientific">Candidatus Kaiserbacteria bacterium RIFCSPHIGHO2_02_FULL_50_50</name>
    <dbReference type="NCBI Taxonomy" id="1798492"/>
    <lineage>
        <taxon>Bacteria</taxon>
        <taxon>Candidatus Kaiseribacteriota</taxon>
    </lineage>
</organism>
<reference evidence="2 3" key="1">
    <citation type="journal article" date="2016" name="Nat. Commun.">
        <title>Thousands of microbial genomes shed light on interconnected biogeochemical processes in an aquifer system.</title>
        <authorList>
            <person name="Anantharaman K."/>
            <person name="Brown C.T."/>
            <person name="Hug L.A."/>
            <person name="Sharon I."/>
            <person name="Castelle C.J."/>
            <person name="Probst A.J."/>
            <person name="Thomas B.C."/>
            <person name="Singh A."/>
            <person name="Wilkins M.J."/>
            <person name="Karaoz U."/>
            <person name="Brodie E.L."/>
            <person name="Williams K.H."/>
            <person name="Hubbard S.S."/>
            <person name="Banfield J.F."/>
        </authorList>
    </citation>
    <scope>NUCLEOTIDE SEQUENCE [LARGE SCALE GENOMIC DNA]</scope>
</reference>
<evidence type="ECO:0000256" key="1">
    <source>
        <dbReference type="SAM" id="Phobius"/>
    </source>
</evidence>
<name>A0A1F6DC82_9BACT</name>
<keyword evidence="1" id="KW-0472">Membrane</keyword>
<keyword evidence="1" id="KW-0812">Transmembrane</keyword>
<evidence type="ECO:0000313" key="3">
    <source>
        <dbReference type="Proteomes" id="UP000178794"/>
    </source>
</evidence>
<protein>
    <recommendedName>
        <fullName evidence="4">DUF5673 domain-containing protein</fullName>
    </recommendedName>
</protein>
<evidence type="ECO:0008006" key="4">
    <source>
        <dbReference type="Google" id="ProtNLM"/>
    </source>
</evidence>
<keyword evidence="1" id="KW-1133">Transmembrane helix</keyword>
<dbReference type="Proteomes" id="UP000178794">
    <property type="component" value="Unassembled WGS sequence"/>
</dbReference>
<gene>
    <name evidence="2" type="ORF">A3C89_03510</name>
</gene>
<comment type="caution">
    <text evidence="2">The sequence shown here is derived from an EMBL/GenBank/DDBJ whole genome shotgun (WGS) entry which is preliminary data.</text>
</comment>
<feature type="transmembrane region" description="Helical" evidence="1">
    <location>
        <begin position="24"/>
        <end position="42"/>
    </location>
</feature>
<dbReference type="EMBL" id="MFLF01000021">
    <property type="protein sequence ID" value="OGG58927.1"/>
    <property type="molecule type" value="Genomic_DNA"/>
</dbReference>
<proteinExistence type="predicted"/>
<evidence type="ECO:0000313" key="2">
    <source>
        <dbReference type="EMBL" id="OGG58927.1"/>
    </source>
</evidence>
<dbReference type="AlphaFoldDB" id="A0A1F6DC82"/>
<accession>A0A1F6DC82</accession>